<evidence type="ECO:0000256" key="2">
    <source>
        <dbReference type="ARBA" id="ARBA00023015"/>
    </source>
</evidence>
<keyword evidence="4" id="KW-0238">DNA-binding</keyword>
<sequence>MRRAEVDEAFRSFVATRHTRLLRAAYLLCGDHYLAEDLVQTTLVKLYAAWPRASRADSIDAYARRVLVNSHRDELRRPWRRERPAEHLPDDAKHGLGVEVKVGVDGEHDDLMEALRRLPVGQRRVVVLRHYWGLSVEETAADLGVTTGTVKSQTSRALAALARVLSAHQPASGGMP</sequence>
<dbReference type="GO" id="GO:0016987">
    <property type="term" value="F:sigma factor activity"/>
    <property type="evidence" value="ECO:0007669"/>
    <property type="project" value="UniProtKB-KW"/>
</dbReference>
<dbReference type="InterPro" id="IPR014284">
    <property type="entry name" value="RNA_pol_sigma-70_dom"/>
</dbReference>
<comment type="similarity">
    <text evidence="1">Belongs to the sigma-70 factor family. ECF subfamily.</text>
</comment>
<dbReference type="CDD" id="cd06171">
    <property type="entry name" value="Sigma70_r4"/>
    <property type="match status" value="1"/>
</dbReference>
<feature type="domain" description="RNA polymerase sigma factor 70 region 4 type 2" evidence="7">
    <location>
        <begin position="109"/>
        <end position="161"/>
    </location>
</feature>
<evidence type="ECO:0000256" key="4">
    <source>
        <dbReference type="ARBA" id="ARBA00023125"/>
    </source>
</evidence>
<dbReference type="Gene3D" id="1.10.1740.10">
    <property type="match status" value="1"/>
</dbReference>
<dbReference type="Pfam" id="PF04542">
    <property type="entry name" value="Sigma70_r2"/>
    <property type="match status" value="1"/>
</dbReference>
<dbReference type="InterPro" id="IPR007627">
    <property type="entry name" value="RNA_pol_sigma70_r2"/>
</dbReference>
<dbReference type="InterPro" id="IPR036388">
    <property type="entry name" value="WH-like_DNA-bd_sf"/>
</dbReference>
<gene>
    <name evidence="8" type="ORF">GRQ65_21390</name>
</gene>
<dbReference type="InterPro" id="IPR013325">
    <property type="entry name" value="RNA_pol_sigma_r2"/>
</dbReference>
<keyword evidence="5" id="KW-0804">Transcription</keyword>
<proteinExistence type="inferred from homology"/>
<dbReference type="Proteomes" id="UP000473325">
    <property type="component" value="Unassembled WGS sequence"/>
</dbReference>
<dbReference type="Pfam" id="PF08281">
    <property type="entry name" value="Sigma70_r4_2"/>
    <property type="match status" value="1"/>
</dbReference>
<accession>A0A6L7F4F4</accession>
<dbReference type="Gene3D" id="1.10.10.10">
    <property type="entry name" value="Winged helix-like DNA-binding domain superfamily/Winged helix DNA-binding domain"/>
    <property type="match status" value="1"/>
</dbReference>
<keyword evidence="3" id="KW-0731">Sigma factor</keyword>
<keyword evidence="2" id="KW-0805">Transcription regulation</keyword>
<dbReference type="NCBIfam" id="TIGR02937">
    <property type="entry name" value="sigma70-ECF"/>
    <property type="match status" value="1"/>
</dbReference>
<dbReference type="InterPro" id="IPR013324">
    <property type="entry name" value="RNA_pol_sigma_r3/r4-like"/>
</dbReference>
<evidence type="ECO:0000256" key="3">
    <source>
        <dbReference type="ARBA" id="ARBA00023082"/>
    </source>
</evidence>
<dbReference type="InterPro" id="IPR013249">
    <property type="entry name" value="RNA_pol_sigma70_r4_t2"/>
</dbReference>
<dbReference type="GO" id="GO:0003677">
    <property type="term" value="F:DNA binding"/>
    <property type="evidence" value="ECO:0007669"/>
    <property type="project" value="UniProtKB-KW"/>
</dbReference>
<evidence type="ECO:0000313" key="9">
    <source>
        <dbReference type="Proteomes" id="UP000473325"/>
    </source>
</evidence>
<dbReference type="NCBIfam" id="TIGR02983">
    <property type="entry name" value="SigE-fam_strep"/>
    <property type="match status" value="1"/>
</dbReference>
<protein>
    <submittedName>
        <fullName evidence="8">SigE family RNA polymerase sigma factor</fullName>
    </submittedName>
</protein>
<dbReference type="PANTHER" id="PTHR43133:SF50">
    <property type="entry name" value="ECF RNA POLYMERASE SIGMA FACTOR SIGM"/>
    <property type="match status" value="1"/>
</dbReference>
<keyword evidence="9" id="KW-1185">Reference proteome</keyword>
<evidence type="ECO:0000256" key="1">
    <source>
        <dbReference type="ARBA" id="ARBA00010641"/>
    </source>
</evidence>
<reference evidence="8 9" key="1">
    <citation type="submission" date="2019-12" db="EMBL/GenBank/DDBJ databases">
        <authorList>
            <person name="Kun Z."/>
        </authorList>
    </citation>
    <scope>NUCLEOTIDE SEQUENCE [LARGE SCALE GENOMIC DNA]</scope>
    <source>
        <strain evidence="8 9">YIM 123512</strain>
    </source>
</reference>
<evidence type="ECO:0000259" key="7">
    <source>
        <dbReference type="Pfam" id="PF08281"/>
    </source>
</evidence>
<dbReference type="SUPFAM" id="SSF88946">
    <property type="entry name" value="Sigma2 domain of RNA polymerase sigma factors"/>
    <property type="match status" value="1"/>
</dbReference>
<name>A0A6L7F4F4_9ACTN</name>
<dbReference type="InterPro" id="IPR039425">
    <property type="entry name" value="RNA_pol_sigma-70-like"/>
</dbReference>
<organism evidence="8 9">
    <name type="scientific">Nocardioides flavescens</name>
    <dbReference type="NCBI Taxonomy" id="2691959"/>
    <lineage>
        <taxon>Bacteria</taxon>
        <taxon>Bacillati</taxon>
        <taxon>Actinomycetota</taxon>
        <taxon>Actinomycetes</taxon>
        <taxon>Propionibacteriales</taxon>
        <taxon>Nocardioidaceae</taxon>
        <taxon>Nocardioides</taxon>
    </lineage>
</organism>
<comment type="caution">
    <text evidence="8">The sequence shown here is derived from an EMBL/GenBank/DDBJ whole genome shotgun (WGS) entry which is preliminary data.</text>
</comment>
<evidence type="ECO:0000313" key="8">
    <source>
        <dbReference type="EMBL" id="MXG92102.1"/>
    </source>
</evidence>
<evidence type="ECO:0000256" key="5">
    <source>
        <dbReference type="ARBA" id="ARBA00023163"/>
    </source>
</evidence>
<dbReference type="PANTHER" id="PTHR43133">
    <property type="entry name" value="RNA POLYMERASE ECF-TYPE SIGMA FACTO"/>
    <property type="match status" value="1"/>
</dbReference>
<evidence type="ECO:0000259" key="6">
    <source>
        <dbReference type="Pfam" id="PF04542"/>
    </source>
</evidence>
<dbReference type="GO" id="GO:0006352">
    <property type="term" value="P:DNA-templated transcription initiation"/>
    <property type="evidence" value="ECO:0007669"/>
    <property type="project" value="InterPro"/>
</dbReference>
<feature type="domain" description="RNA polymerase sigma-70 region 2" evidence="6">
    <location>
        <begin position="16"/>
        <end position="80"/>
    </location>
</feature>
<dbReference type="RefSeq" id="WP_160880044.1">
    <property type="nucleotide sequence ID" value="NZ_WUEK01000018.1"/>
</dbReference>
<dbReference type="AlphaFoldDB" id="A0A6L7F4F4"/>
<dbReference type="InterPro" id="IPR014325">
    <property type="entry name" value="RNA_pol_sigma-E_actinobac"/>
</dbReference>
<dbReference type="EMBL" id="WUEK01000018">
    <property type="protein sequence ID" value="MXG92102.1"/>
    <property type="molecule type" value="Genomic_DNA"/>
</dbReference>
<dbReference type="SUPFAM" id="SSF88659">
    <property type="entry name" value="Sigma3 and sigma4 domains of RNA polymerase sigma factors"/>
    <property type="match status" value="1"/>
</dbReference>